<dbReference type="EMBL" id="CAMAPF010000981">
    <property type="protein sequence ID" value="CAH9134289.1"/>
    <property type="molecule type" value="Genomic_DNA"/>
</dbReference>
<keyword evidence="1 2" id="KW-0732">Signal</keyword>
<dbReference type="PANTHER" id="PTHR31080:SF169">
    <property type="entry name" value="PLANT INVERTASE_PECTIN METHYLESTERASE INHIBITOR SUPERFAMILY PROTEIN"/>
    <property type="match status" value="1"/>
</dbReference>
<dbReference type="AlphaFoldDB" id="A0AAV0FFN1"/>
<dbReference type="Pfam" id="PF04043">
    <property type="entry name" value="PMEI"/>
    <property type="match status" value="1"/>
</dbReference>
<feature type="domain" description="Pectinesterase inhibitor" evidence="3">
    <location>
        <begin position="36"/>
        <end position="194"/>
    </location>
</feature>
<dbReference type="SMART" id="SM00856">
    <property type="entry name" value="PMEI"/>
    <property type="match status" value="1"/>
</dbReference>
<reference evidence="4" key="1">
    <citation type="submission" date="2022-07" db="EMBL/GenBank/DDBJ databases">
        <authorList>
            <person name="Macas J."/>
            <person name="Novak P."/>
            <person name="Neumann P."/>
        </authorList>
    </citation>
    <scope>NUCLEOTIDE SEQUENCE</scope>
</reference>
<dbReference type="SUPFAM" id="SSF101148">
    <property type="entry name" value="Plant invertase/pectin methylesterase inhibitor"/>
    <property type="match status" value="1"/>
</dbReference>
<dbReference type="PANTHER" id="PTHR31080">
    <property type="entry name" value="PECTINESTERASE INHIBITOR-LIKE"/>
    <property type="match status" value="1"/>
</dbReference>
<feature type="signal peptide" evidence="2">
    <location>
        <begin position="1"/>
        <end position="20"/>
    </location>
</feature>
<dbReference type="InterPro" id="IPR006501">
    <property type="entry name" value="Pectinesterase_inhib_dom"/>
</dbReference>
<dbReference type="GO" id="GO:0004857">
    <property type="term" value="F:enzyme inhibitor activity"/>
    <property type="evidence" value="ECO:0007669"/>
    <property type="project" value="InterPro"/>
</dbReference>
<evidence type="ECO:0000313" key="4">
    <source>
        <dbReference type="EMBL" id="CAH9134287.1"/>
    </source>
</evidence>
<evidence type="ECO:0000256" key="1">
    <source>
        <dbReference type="ARBA" id="ARBA00022729"/>
    </source>
</evidence>
<dbReference type="Gene3D" id="1.20.140.40">
    <property type="entry name" value="Invertase/pectin methylesterase inhibitor family protein"/>
    <property type="match status" value="1"/>
</dbReference>
<evidence type="ECO:0000259" key="3">
    <source>
        <dbReference type="SMART" id="SM00856"/>
    </source>
</evidence>
<dbReference type="EMBL" id="CAMAPF010000981">
    <property type="protein sequence ID" value="CAH9134288.1"/>
    <property type="molecule type" value="Genomic_DNA"/>
</dbReference>
<sequence length="204" mass="21752">MKTPSSAAFPLMIIFIFTLSFNLRQLSVTAAAITDVQTDFISTRCGDATILYQSLCKSSLSPFASTVKQDLGILARVAIDVSRNQTEPVLDLVKSLFGVSNATVVAALKNCFSHLETSVGKMRSSVETMQQLNGSGSAAPSSSLEDVKLWMKAALDEENLCDRAFDQVGDMSLKGKVLGKLLLAKQLTSNAGALLLQFAPKIGA</sequence>
<dbReference type="InterPro" id="IPR051955">
    <property type="entry name" value="PME_Inhibitor"/>
</dbReference>
<dbReference type="NCBIfam" id="TIGR01614">
    <property type="entry name" value="PME_inhib"/>
    <property type="match status" value="1"/>
</dbReference>
<name>A0AAV0FFN1_9ASTE</name>
<evidence type="ECO:0000256" key="2">
    <source>
        <dbReference type="SAM" id="SignalP"/>
    </source>
</evidence>
<accession>A0AAV0FFN1</accession>
<keyword evidence="5" id="KW-1185">Reference proteome</keyword>
<comment type="caution">
    <text evidence="4">The sequence shown here is derived from an EMBL/GenBank/DDBJ whole genome shotgun (WGS) entry which is preliminary data.</text>
</comment>
<organism evidence="4 5">
    <name type="scientific">Cuscuta epithymum</name>
    <dbReference type="NCBI Taxonomy" id="186058"/>
    <lineage>
        <taxon>Eukaryota</taxon>
        <taxon>Viridiplantae</taxon>
        <taxon>Streptophyta</taxon>
        <taxon>Embryophyta</taxon>
        <taxon>Tracheophyta</taxon>
        <taxon>Spermatophyta</taxon>
        <taxon>Magnoliopsida</taxon>
        <taxon>eudicotyledons</taxon>
        <taxon>Gunneridae</taxon>
        <taxon>Pentapetalae</taxon>
        <taxon>asterids</taxon>
        <taxon>lamiids</taxon>
        <taxon>Solanales</taxon>
        <taxon>Convolvulaceae</taxon>
        <taxon>Cuscuteae</taxon>
        <taxon>Cuscuta</taxon>
        <taxon>Cuscuta subgen. Cuscuta</taxon>
    </lineage>
</organism>
<gene>
    <name evidence="4" type="ORF">CEPIT_LOCUS33603</name>
</gene>
<dbReference type="Proteomes" id="UP001152523">
    <property type="component" value="Unassembled WGS sequence"/>
</dbReference>
<protein>
    <recommendedName>
        <fullName evidence="3">Pectinesterase inhibitor domain-containing protein</fullName>
    </recommendedName>
</protein>
<feature type="chain" id="PRO_5044713478" description="Pectinesterase inhibitor domain-containing protein" evidence="2">
    <location>
        <begin position="21"/>
        <end position="204"/>
    </location>
</feature>
<dbReference type="EMBL" id="CAMAPF010000981">
    <property type="protein sequence ID" value="CAH9134287.1"/>
    <property type="molecule type" value="Genomic_DNA"/>
</dbReference>
<proteinExistence type="predicted"/>
<evidence type="ECO:0000313" key="5">
    <source>
        <dbReference type="Proteomes" id="UP001152523"/>
    </source>
</evidence>
<dbReference type="InterPro" id="IPR035513">
    <property type="entry name" value="Invertase/methylesterase_inhib"/>
</dbReference>